<keyword evidence="2" id="KW-1185">Reference proteome</keyword>
<name>A0A3M6TGA5_POCDA</name>
<evidence type="ECO:0000313" key="2">
    <source>
        <dbReference type="Proteomes" id="UP000275408"/>
    </source>
</evidence>
<sequence>MKECTLVEQDLKLMKDITDKLAAIGAPISEEDQVVTLLGSLLRSFATLITAIEARVDGVSLDYVQQALIHEEMKQSELSGQLNDSESALTGTFRRDMAHKRPTCFGCGGSCLPDPSHKKLRCFKGGDVGHIPCYCPKKFKWHKAKIVDSDEHQPKNSDFEGEDATESRKAVLYDVLYVPKLTCNLFSVRAAVSKDNAIEFGPQKCCIRDEYGKLHGMGSLVDKLYQLDCQVAITTDTAYISVESSQGSDLWHQCLGHVHELRLKKCLENESVQGINIKKMTELSFFKG</sequence>
<protein>
    <recommendedName>
        <fullName evidence="3">GAG-pre-integrase domain-containing protein</fullName>
    </recommendedName>
</protein>
<gene>
    <name evidence="1" type="ORF">pdam_00024607</name>
</gene>
<organism evidence="1 2">
    <name type="scientific">Pocillopora damicornis</name>
    <name type="common">Cauliflower coral</name>
    <name type="synonym">Millepora damicornis</name>
    <dbReference type="NCBI Taxonomy" id="46731"/>
    <lineage>
        <taxon>Eukaryota</taxon>
        <taxon>Metazoa</taxon>
        <taxon>Cnidaria</taxon>
        <taxon>Anthozoa</taxon>
        <taxon>Hexacorallia</taxon>
        <taxon>Scleractinia</taxon>
        <taxon>Astrocoeniina</taxon>
        <taxon>Pocilloporidae</taxon>
        <taxon>Pocillopora</taxon>
    </lineage>
</organism>
<comment type="caution">
    <text evidence="1">The sequence shown here is derived from an EMBL/GenBank/DDBJ whole genome shotgun (WGS) entry which is preliminary data.</text>
</comment>
<proteinExistence type="predicted"/>
<dbReference type="EMBL" id="RCHS01003646">
    <property type="protein sequence ID" value="RMX40400.1"/>
    <property type="molecule type" value="Genomic_DNA"/>
</dbReference>
<evidence type="ECO:0008006" key="3">
    <source>
        <dbReference type="Google" id="ProtNLM"/>
    </source>
</evidence>
<reference evidence="1 2" key="1">
    <citation type="journal article" date="2018" name="Sci. Rep.">
        <title>Comparative analysis of the Pocillopora damicornis genome highlights role of immune system in coral evolution.</title>
        <authorList>
            <person name="Cunning R."/>
            <person name="Bay R.A."/>
            <person name="Gillette P."/>
            <person name="Baker A.C."/>
            <person name="Traylor-Knowles N."/>
        </authorList>
    </citation>
    <scope>NUCLEOTIDE SEQUENCE [LARGE SCALE GENOMIC DNA]</scope>
    <source>
        <strain evidence="1">RSMAS</strain>
        <tissue evidence="1">Whole animal</tissue>
    </source>
</reference>
<dbReference type="Pfam" id="PF14223">
    <property type="entry name" value="Retrotran_gag_2"/>
    <property type="match status" value="1"/>
</dbReference>
<dbReference type="AlphaFoldDB" id="A0A3M6TGA5"/>
<dbReference type="Proteomes" id="UP000275408">
    <property type="component" value="Unassembled WGS sequence"/>
</dbReference>
<feature type="non-terminal residue" evidence="1">
    <location>
        <position position="288"/>
    </location>
</feature>
<accession>A0A3M6TGA5</accession>
<evidence type="ECO:0000313" key="1">
    <source>
        <dbReference type="EMBL" id="RMX40400.1"/>
    </source>
</evidence>